<organism evidence="2 3">
    <name type="scientific">Aspergillus ruber (strain CBS 135680)</name>
    <dbReference type="NCBI Taxonomy" id="1388766"/>
    <lineage>
        <taxon>Eukaryota</taxon>
        <taxon>Fungi</taxon>
        <taxon>Dikarya</taxon>
        <taxon>Ascomycota</taxon>
        <taxon>Pezizomycotina</taxon>
        <taxon>Eurotiomycetes</taxon>
        <taxon>Eurotiomycetidae</taxon>
        <taxon>Eurotiales</taxon>
        <taxon>Aspergillaceae</taxon>
        <taxon>Aspergillus</taxon>
        <taxon>Aspergillus subgen. Aspergillus</taxon>
    </lineage>
</organism>
<evidence type="ECO:0000256" key="1">
    <source>
        <dbReference type="SAM" id="MobiDB-lite"/>
    </source>
</evidence>
<reference evidence="3" key="1">
    <citation type="journal article" date="2014" name="Nat. Commun.">
        <title>Genomic adaptations of the halophilic Dead Sea filamentous fungus Eurotium rubrum.</title>
        <authorList>
            <person name="Kis-Papo T."/>
            <person name="Weig A.R."/>
            <person name="Riley R."/>
            <person name="Persoh D."/>
            <person name="Salamov A."/>
            <person name="Sun H."/>
            <person name="Lipzen A."/>
            <person name="Wasser S.P."/>
            <person name="Rambold G."/>
            <person name="Grigoriev I.V."/>
            <person name="Nevo E."/>
        </authorList>
    </citation>
    <scope>NUCLEOTIDE SEQUENCE [LARGE SCALE GENOMIC DNA]</scope>
    <source>
        <strain evidence="3">CBS 135680</strain>
    </source>
</reference>
<feature type="region of interest" description="Disordered" evidence="1">
    <location>
        <begin position="115"/>
        <end position="137"/>
    </location>
</feature>
<dbReference type="Proteomes" id="UP000019804">
    <property type="component" value="Unassembled WGS sequence"/>
</dbReference>
<sequence length="326" mass="36679">MRCSTNESSTVICGCAHSGHDLCLLALTSDRRVLGKWPMRIETKIALFTTPFCGVLPFAIHVGRHSRFPGNGAADARGSGIRHTLCLKLKSSKWKALVHQSDNLSIARSTAKTFVTRSRPVDHSPPPPNQTLISSQEPQLYLTSTPEEMRKFNGRPRRLRISRTALLQSRPTSQARRYNGRHPYHFAQHLVHIIGHVLADIHCSEKLGRWAMLPRNRLNAKEKPIPPFRANMCVLPAVRASEERYSVFAHSTSPSAMHPLVGIFRIVRRLLCLIRPSIAKLLYEIRPCPVSIRLAPARRSLRHQTGALESVYRSIATFCNFMSPLP</sequence>
<dbReference type="GeneID" id="63695449"/>
<proteinExistence type="predicted"/>
<keyword evidence="3" id="KW-1185">Reference proteome</keyword>
<protein>
    <submittedName>
        <fullName evidence="2">Uncharacterized protein</fullName>
    </submittedName>
</protein>
<dbReference type="RefSeq" id="XP_040636881.1">
    <property type="nucleotide sequence ID" value="XM_040780325.1"/>
</dbReference>
<name>A0A017S831_ASPRC</name>
<dbReference type="HOGENOM" id="CLU_852536_0_0_1"/>
<evidence type="ECO:0000313" key="2">
    <source>
        <dbReference type="EMBL" id="EYE93193.1"/>
    </source>
</evidence>
<gene>
    <name evidence="2" type="ORF">EURHEDRAFT_404641</name>
</gene>
<accession>A0A017S831</accession>
<dbReference type="AlphaFoldDB" id="A0A017S831"/>
<dbReference type="EMBL" id="KK088433">
    <property type="protein sequence ID" value="EYE93193.1"/>
    <property type="molecule type" value="Genomic_DNA"/>
</dbReference>
<evidence type="ECO:0000313" key="3">
    <source>
        <dbReference type="Proteomes" id="UP000019804"/>
    </source>
</evidence>